<dbReference type="InterPro" id="IPR005252">
    <property type="entry name" value="CoaBC"/>
</dbReference>
<evidence type="ECO:0000256" key="1">
    <source>
        <dbReference type="ARBA" id="ARBA00022793"/>
    </source>
</evidence>
<dbReference type="PANTHER" id="PTHR14359:SF6">
    <property type="entry name" value="PHOSPHOPANTOTHENOYLCYSTEINE DECARBOXYLASE"/>
    <property type="match status" value="1"/>
</dbReference>
<dbReference type="GO" id="GO:0015941">
    <property type="term" value="P:pantothenate catabolic process"/>
    <property type="evidence" value="ECO:0007669"/>
    <property type="project" value="InterPro"/>
</dbReference>
<dbReference type="EC" id="6.3.2.5" evidence="3"/>
<reference evidence="7" key="2">
    <citation type="journal article" date="2021" name="PeerJ">
        <title>Extensive microbial diversity within the chicken gut microbiome revealed by metagenomics and culture.</title>
        <authorList>
            <person name="Gilroy R."/>
            <person name="Ravi A."/>
            <person name="Getino M."/>
            <person name="Pursley I."/>
            <person name="Horton D.L."/>
            <person name="Alikhan N.F."/>
            <person name="Baker D."/>
            <person name="Gharbi K."/>
            <person name="Hall N."/>
            <person name="Watson M."/>
            <person name="Adriaenssens E.M."/>
            <person name="Foster-Nyarko E."/>
            <person name="Jarju S."/>
            <person name="Secka A."/>
            <person name="Antonio M."/>
            <person name="Oren A."/>
            <person name="Chaudhuri R.R."/>
            <person name="La Ragione R."/>
            <person name="Hildebrand F."/>
            <person name="Pallen M.J."/>
        </authorList>
    </citation>
    <scope>NUCLEOTIDE SEQUENCE</scope>
    <source>
        <strain evidence="7">ChiBcec7-5410</strain>
    </source>
</reference>
<evidence type="ECO:0000259" key="5">
    <source>
        <dbReference type="Pfam" id="PF02441"/>
    </source>
</evidence>
<evidence type="ECO:0000313" key="7">
    <source>
        <dbReference type="EMBL" id="HIT94804.1"/>
    </source>
</evidence>
<dbReference type="InterPro" id="IPR007085">
    <property type="entry name" value="DNA/pantothenate-metab_flavo_C"/>
</dbReference>
<keyword evidence="1 3" id="KW-0210">Decarboxylase</keyword>
<feature type="region of interest" description="Phosphopantothenate--cysteine ligase" evidence="3">
    <location>
        <begin position="192"/>
        <end position="411"/>
    </location>
</feature>
<evidence type="ECO:0000259" key="6">
    <source>
        <dbReference type="Pfam" id="PF04127"/>
    </source>
</evidence>
<evidence type="ECO:0000256" key="3">
    <source>
        <dbReference type="HAMAP-Rule" id="MF_02225"/>
    </source>
</evidence>
<keyword evidence="3" id="KW-0460">Magnesium</keyword>
<feature type="binding site" evidence="3">
    <location>
        <position position="343"/>
    </location>
    <ligand>
        <name>CTP</name>
        <dbReference type="ChEBI" id="CHEBI:37563"/>
    </ligand>
</feature>
<keyword evidence="3" id="KW-0479">Metal-binding</keyword>
<keyword evidence="3 4" id="KW-0285">Flavoprotein</keyword>
<feature type="binding site" evidence="3">
    <location>
        <position position="339"/>
    </location>
    <ligand>
        <name>CTP</name>
        <dbReference type="ChEBI" id="CHEBI:37563"/>
    </ligand>
</feature>
<dbReference type="Pfam" id="PF04127">
    <property type="entry name" value="DFP"/>
    <property type="match status" value="1"/>
</dbReference>
<feature type="region of interest" description="Phosphopantothenoylcysteine decarboxylase" evidence="3">
    <location>
        <begin position="1"/>
        <end position="191"/>
    </location>
</feature>
<dbReference type="EMBL" id="DVLW01000175">
    <property type="protein sequence ID" value="HIT94804.1"/>
    <property type="molecule type" value="Genomic_DNA"/>
</dbReference>
<feature type="binding site" evidence="3">
    <location>
        <position position="325"/>
    </location>
    <ligand>
        <name>CTP</name>
        <dbReference type="ChEBI" id="CHEBI:37563"/>
    </ligand>
</feature>
<dbReference type="InterPro" id="IPR035929">
    <property type="entry name" value="CoaB-like_sf"/>
</dbReference>
<dbReference type="EC" id="4.1.1.36" evidence="3"/>
<feature type="active site" description="Proton donor" evidence="3">
    <location>
        <position position="159"/>
    </location>
</feature>
<feature type="domain" description="DNA/pantothenate metabolism flavoprotein C-terminal" evidence="6">
    <location>
        <begin position="187"/>
        <end position="396"/>
    </location>
</feature>
<feature type="binding site" evidence="3">
    <location>
        <position position="280"/>
    </location>
    <ligand>
        <name>CTP</name>
        <dbReference type="ChEBI" id="CHEBI:37563"/>
    </ligand>
</feature>
<sequence>MAELTGKTILVGVTGGIAAYKMPNLVSMLVQKGADVHVLLTQNAKNIIPPLPFEALTGNRCLTSPFEQSDPPVIHHIALAKKADLMFIAPASADIIGKCANGIADDMLTSTILACKCPIYFAPAMNDRMYTNSIVQENMEKLRRHGWHQIDPAVGHLACGGAGLGKMPNPEELYLYIERELAFKKDMAGIKLLVTAGATQEAIDPVRYITNHSSGKMGYAIAKAAMLRGAEVTLVSGRTALTPSPFVDTVNIVSAADMYREVTSRAPEQDIIIKAAAVADYTPAQVADEKIKKKDDDLSIPLTRTQDILGYLGAHRIPGQVLCGFSMETEHMLENSRKKLEKKNVDLIAANNVKITGAGFRGDTNILTLITQEDETELPLMSKEQAAHHLLDKLMEIRLQMQHERGISDED</sequence>
<comment type="function">
    <text evidence="3">Catalyzes two sequential steps in the biosynthesis of coenzyme A. In the first step cysteine is conjugated to 4'-phosphopantothenate to form 4-phosphopantothenoylcysteine. In the second step the latter compound is decarboxylated to form 4'-phosphopantotheine.</text>
</comment>
<dbReference type="InterPro" id="IPR036551">
    <property type="entry name" value="Flavin_trans-like"/>
</dbReference>
<comment type="similarity">
    <text evidence="3 4">In the C-terminal section; belongs to the PPC synthetase family.</text>
</comment>
<dbReference type="GO" id="GO:0010181">
    <property type="term" value="F:FMN binding"/>
    <property type="evidence" value="ECO:0007669"/>
    <property type="project" value="UniProtKB-UniRule"/>
</dbReference>
<gene>
    <name evidence="3 7" type="primary">coaBC</name>
    <name evidence="7" type="ORF">IAC43_06430</name>
</gene>
<dbReference type="AlphaFoldDB" id="A0A9D1H8Z1"/>
<dbReference type="SUPFAM" id="SSF52507">
    <property type="entry name" value="Homo-oligomeric flavin-containing Cys decarboxylases, HFCD"/>
    <property type="match status" value="1"/>
</dbReference>
<dbReference type="GO" id="GO:0004633">
    <property type="term" value="F:phosphopantothenoylcysteine decarboxylase activity"/>
    <property type="evidence" value="ECO:0007669"/>
    <property type="project" value="UniProtKB-UniRule"/>
</dbReference>
<keyword evidence="3 4" id="KW-0288">FMN</keyword>
<comment type="catalytic activity">
    <reaction evidence="3 4">
        <text>N-[(R)-4-phosphopantothenoyl]-L-cysteine + H(+) = (R)-4'-phosphopantetheine + CO2</text>
        <dbReference type="Rhea" id="RHEA:16793"/>
        <dbReference type="ChEBI" id="CHEBI:15378"/>
        <dbReference type="ChEBI" id="CHEBI:16526"/>
        <dbReference type="ChEBI" id="CHEBI:59458"/>
        <dbReference type="ChEBI" id="CHEBI:61723"/>
        <dbReference type="EC" id="4.1.1.36"/>
    </reaction>
</comment>
<feature type="domain" description="Flavoprotein" evidence="5">
    <location>
        <begin position="7"/>
        <end position="173"/>
    </location>
</feature>
<dbReference type="Pfam" id="PF02441">
    <property type="entry name" value="Flavoprotein"/>
    <property type="match status" value="1"/>
</dbReference>
<comment type="pathway">
    <text evidence="3 4">Cofactor biosynthesis; coenzyme A biosynthesis; CoA from (R)-pantothenate: step 2/5.</text>
</comment>
<keyword evidence="2 3" id="KW-0456">Lyase</keyword>
<keyword evidence="3 4" id="KW-0436">Ligase</keyword>
<feature type="binding site" evidence="3">
    <location>
        <position position="290"/>
    </location>
    <ligand>
        <name>CTP</name>
        <dbReference type="ChEBI" id="CHEBI:37563"/>
    </ligand>
</feature>
<name>A0A9D1H8Z1_9FIRM</name>
<comment type="similarity">
    <text evidence="3 4">In the N-terminal section; belongs to the HFCD (homo-oligomeric flavin containing Cys decarboxylase) superfamily.</text>
</comment>
<dbReference type="Gene3D" id="3.40.50.10300">
    <property type="entry name" value="CoaB-like"/>
    <property type="match status" value="1"/>
</dbReference>
<dbReference type="PANTHER" id="PTHR14359">
    <property type="entry name" value="HOMO-OLIGOMERIC FLAVIN CONTAINING CYS DECARBOXYLASE FAMILY"/>
    <property type="match status" value="1"/>
</dbReference>
<comment type="caution">
    <text evidence="3">Lacks conserved residue(s) required for the propagation of feature annotation.</text>
</comment>
<accession>A0A9D1H8Z1</accession>
<dbReference type="HAMAP" id="MF_02225">
    <property type="entry name" value="CoaBC"/>
    <property type="match status" value="1"/>
</dbReference>
<proteinExistence type="inferred from homology"/>
<protein>
    <recommendedName>
        <fullName evidence="3">Coenzyme A biosynthesis bifunctional protein CoaBC</fullName>
    </recommendedName>
    <alternativeName>
        <fullName evidence="3">DNA/pantothenate metabolism flavoprotein</fullName>
    </alternativeName>
    <alternativeName>
        <fullName evidence="3">Phosphopantothenoylcysteine synthetase/decarboxylase</fullName>
        <shortName evidence="3">PPCS-PPCDC</shortName>
    </alternativeName>
    <domain>
        <recommendedName>
            <fullName evidence="3">Phosphopantothenoylcysteine decarboxylase</fullName>
            <shortName evidence="3">PPC decarboxylase</shortName>
            <shortName evidence="3">PPC-DC</shortName>
            <ecNumber evidence="3">4.1.1.36</ecNumber>
        </recommendedName>
        <alternativeName>
            <fullName evidence="3">CoaC</fullName>
        </alternativeName>
    </domain>
    <domain>
        <recommendedName>
            <fullName evidence="3">Phosphopantothenate--cysteine ligase</fullName>
            <ecNumber evidence="3">6.3.2.5</ecNumber>
        </recommendedName>
        <alternativeName>
            <fullName evidence="3">CoaB</fullName>
        </alternativeName>
        <alternativeName>
            <fullName evidence="3">Phosphopantothenoylcysteine synthetase</fullName>
            <shortName evidence="3">PPC synthetase</shortName>
            <shortName evidence="3">PPC-S</shortName>
        </alternativeName>
    </domain>
</protein>
<dbReference type="Gene3D" id="3.40.50.1950">
    <property type="entry name" value="Flavin prenyltransferase-like"/>
    <property type="match status" value="1"/>
</dbReference>
<comment type="caution">
    <text evidence="7">The sequence shown here is derived from an EMBL/GenBank/DDBJ whole genome shotgun (WGS) entry which is preliminary data.</text>
</comment>
<comment type="function">
    <text evidence="4">Catalyzes two steps in the biosynthesis of coenzyme A. In the first step cysteine is conjugated to 4'-phosphopantothenate to form 4-phosphopantothenoylcysteine, in the latter compound is decarboxylated to form 4'-phosphopantotheine.</text>
</comment>
<dbReference type="SUPFAM" id="SSF102645">
    <property type="entry name" value="CoaB-like"/>
    <property type="match status" value="1"/>
</dbReference>
<evidence type="ECO:0000313" key="8">
    <source>
        <dbReference type="Proteomes" id="UP000824160"/>
    </source>
</evidence>
<evidence type="ECO:0000256" key="2">
    <source>
        <dbReference type="ARBA" id="ARBA00023239"/>
    </source>
</evidence>
<comment type="pathway">
    <text evidence="3 4">Cofactor biosynthesis; coenzyme A biosynthesis; CoA from (R)-pantothenate: step 3/5.</text>
</comment>
<dbReference type="GO" id="GO:0004632">
    <property type="term" value="F:phosphopantothenate--cysteine ligase activity"/>
    <property type="evidence" value="ECO:0007669"/>
    <property type="project" value="UniProtKB-UniRule"/>
</dbReference>
<comment type="cofactor">
    <cofactor evidence="3">
        <name>FMN</name>
        <dbReference type="ChEBI" id="CHEBI:58210"/>
    </cofactor>
    <text evidence="3">Binds 1 FMN per subunit.</text>
</comment>
<comment type="catalytic activity">
    <reaction evidence="3 4">
        <text>(R)-4'-phosphopantothenate + L-cysteine + CTP = N-[(R)-4-phosphopantothenoyl]-L-cysteine + CMP + diphosphate + H(+)</text>
        <dbReference type="Rhea" id="RHEA:19397"/>
        <dbReference type="ChEBI" id="CHEBI:10986"/>
        <dbReference type="ChEBI" id="CHEBI:15378"/>
        <dbReference type="ChEBI" id="CHEBI:33019"/>
        <dbReference type="ChEBI" id="CHEBI:35235"/>
        <dbReference type="ChEBI" id="CHEBI:37563"/>
        <dbReference type="ChEBI" id="CHEBI:59458"/>
        <dbReference type="ChEBI" id="CHEBI:60377"/>
        <dbReference type="EC" id="6.3.2.5"/>
    </reaction>
</comment>
<keyword evidence="3" id="KW-0511">Multifunctional enzyme</keyword>
<dbReference type="InterPro" id="IPR003382">
    <property type="entry name" value="Flavoprotein"/>
</dbReference>
<dbReference type="GO" id="GO:0046872">
    <property type="term" value="F:metal ion binding"/>
    <property type="evidence" value="ECO:0007669"/>
    <property type="project" value="UniProtKB-KW"/>
</dbReference>
<dbReference type="NCBIfam" id="TIGR00521">
    <property type="entry name" value="coaBC_dfp"/>
    <property type="match status" value="1"/>
</dbReference>
<evidence type="ECO:0000256" key="4">
    <source>
        <dbReference type="RuleBase" id="RU364078"/>
    </source>
</evidence>
<dbReference type="Proteomes" id="UP000824160">
    <property type="component" value="Unassembled WGS sequence"/>
</dbReference>
<reference evidence="7" key="1">
    <citation type="submission" date="2020-10" db="EMBL/GenBank/DDBJ databases">
        <authorList>
            <person name="Gilroy R."/>
        </authorList>
    </citation>
    <scope>NUCLEOTIDE SEQUENCE</scope>
    <source>
        <strain evidence="7">ChiBcec7-5410</strain>
    </source>
</reference>
<comment type="cofactor">
    <cofactor evidence="3">
        <name>Mg(2+)</name>
        <dbReference type="ChEBI" id="CHEBI:18420"/>
    </cofactor>
</comment>
<dbReference type="GO" id="GO:0015937">
    <property type="term" value="P:coenzyme A biosynthetic process"/>
    <property type="evidence" value="ECO:0007669"/>
    <property type="project" value="UniProtKB-UniRule"/>
</dbReference>
<organism evidence="7 8">
    <name type="scientific">Candidatus Faecivivens stercoripullorum</name>
    <dbReference type="NCBI Taxonomy" id="2840805"/>
    <lineage>
        <taxon>Bacteria</taxon>
        <taxon>Bacillati</taxon>
        <taxon>Bacillota</taxon>
        <taxon>Clostridia</taxon>
        <taxon>Eubacteriales</taxon>
        <taxon>Oscillospiraceae</taxon>
        <taxon>Oscillospiraceae incertae sedis</taxon>
        <taxon>Candidatus Faecivivens</taxon>
    </lineage>
</organism>
<dbReference type="GO" id="GO:0071513">
    <property type="term" value="C:phosphopantothenoylcysteine decarboxylase complex"/>
    <property type="evidence" value="ECO:0007669"/>
    <property type="project" value="TreeGrafter"/>
</dbReference>